<dbReference type="RefSeq" id="WP_203151703.1">
    <property type="nucleotide sequence ID" value="NZ_JAEVHL010000279.1"/>
</dbReference>
<evidence type="ECO:0000313" key="2">
    <source>
        <dbReference type="Proteomes" id="UP000622245"/>
    </source>
</evidence>
<name>A0ABS1YPN1_9ACTN</name>
<reference evidence="1 2" key="1">
    <citation type="submission" date="2021-01" db="EMBL/GenBank/DDBJ databases">
        <title>Draft genome sequence of Micromonospora sp. strain STR1s_6.</title>
        <authorList>
            <person name="Karlyshev A."/>
            <person name="Jawad R."/>
        </authorList>
    </citation>
    <scope>NUCLEOTIDE SEQUENCE [LARGE SCALE GENOMIC DNA]</scope>
    <source>
        <strain evidence="1 2">STR1S-6</strain>
    </source>
</reference>
<organism evidence="1 2">
    <name type="scientific">Micromonospora tarensis</name>
    <dbReference type="NCBI Taxonomy" id="2806100"/>
    <lineage>
        <taxon>Bacteria</taxon>
        <taxon>Bacillati</taxon>
        <taxon>Actinomycetota</taxon>
        <taxon>Actinomycetes</taxon>
        <taxon>Micromonosporales</taxon>
        <taxon>Micromonosporaceae</taxon>
        <taxon>Micromonospora</taxon>
    </lineage>
</organism>
<comment type="caution">
    <text evidence="1">The sequence shown here is derived from an EMBL/GenBank/DDBJ whole genome shotgun (WGS) entry which is preliminary data.</text>
</comment>
<dbReference type="EMBL" id="JAEVHL010000279">
    <property type="protein sequence ID" value="MBM0279385.1"/>
    <property type="molecule type" value="Genomic_DNA"/>
</dbReference>
<protein>
    <submittedName>
        <fullName evidence="1">Uncharacterized protein</fullName>
    </submittedName>
</protein>
<accession>A0ABS1YPN1</accession>
<dbReference type="Proteomes" id="UP000622245">
    <property type="component" value="Unassembled WGS sequence"/>
</dbReference>
<gene>
    <name evidence="1" type="ORF">JM949_31210</name>
</gene>
<sequence length="51" mass="5918">MCDELPETIEVRHGDRAYQVVPLVELELTEPHAGELLRRYRARQRQLASDG</sequence>
<proteinExistence type="predicted"/>
<evidence type="ECO:0000313" key="1">
    <source>
        <dbReference type="EMBL" id="MBM0279385.1"/>
    </source>
</evidence>
<keyword evidence="2" id="KW-1185">Reference proteome</keyword>